<reference evidence="2" key="1">
    <citation type="submission" date="2018-06" db="EMBL/GenBank/DDBJ databases">
        <authorList>
            <person name="Zhirakovskaya E."/>
        </authorList>
    </citation>
    <scope>NUCLEOTIDE SEQUENCE</scope>
</reference>
<name>A0A3B1ALC4_9ZZZZ</name>
<dbReference type="Pfam" id="PF16694">
    <property type="entry name" value="Cytochrome_P460"/>
    <property type="match status" value="1"/>
</dbReference>
<feature type="domain" description="Cytochrome P460" evidence="1">
    <location>
        <begin position="37"/>
        <end position="163"/>
    </location>
</feature>
<sequence>MKIKVIPVLLFLSIAIMSQSLNADQTVKPSPNGIELPKGYKDWKVISISHRIDNNTLRTILGNDIAVKAARAGKTNPWPQGSILGKLVWKQQAKKNWPKAIAPDKFVHAEFMIKDSKQYQSTGGWGYARWKGLDQKPYGKDKNFAQECVSCHTPVKNNDWVFTTPAIIP</sequence>
<organism evidence="2">
    <name type="scientific">hydrothermal vent metagenome</name>
    <dbReference type="NCBI Taxonomy" id="652676"/>
    <lineage>
        <taxon>unclassified sequences</taxon>
        <taxon>metagenomes</taxon>
        <taxon>ecological metagenomes</taxon>
    </lineage>
</organism>
<accession>A0A3B1ALC4</accession>
<protein>
    <submittedName>
        <fullName evidence="2">Cytochrome p460</fullName>
    </submittedName>
</protein>
<dbReference type="Gene3D" id="3.50.70.20">
    <property type="entry name" value="Cytochrome P460"/>
    <property type="match status" value="1"/>
</dbReference>
<evidence type="ECO:0000259" key="1">
    <source>
        <dbReference type="Pfam" id="PF16694"/>
    </source>
</evidence>
<dbReference type="EMBL" id="UOFS01000013">
    <property type="protein sequence ID" value="VAW93456.1"/>
    <property type="molecule type" value="Genomic_DNA"/>
</dbReference>
<dbReference type="InterPro" id="IPR038142">
    <property type="entry name" value="Cytochrome_P460_sp"/>
</dbReference>
<gene>
    <name evidence="2" type="ORF">MNBD_GAMMA22-733</name>
</gene>
<proteinExistence type="predicted"/>
<dbReference type="AlphaFoldDB" id="A0A3B1ALC4"/>
<dbReference type="InterPro" id="IPR032033">
    <property type="entry name" value="Cytochrome_P460"/>
</dbReference>
<dbReference type="CDD" id="cd20753">
    <property type="entry name" value="cyt_P460_Mc-like"/>
    <property type="match status" value="1"/>
</dbReference>
<evidence type="ECO:0000313" key="2">
    <source>
        <dbReference type="EMBL" id="VAW93456.1"/>
    </source>
</evidence>